<accession>A0A5E4SR46</accession>
<evidence type="ECO:0000313" key="1">
    <source>
        <dbReference type="EMBL" id="VVD78306.1"/>
    </source>
</evidence>
<proteinExistence type="predicted"/>
<dbReference type="RefSeq" id="WP_150598916.1">
    <property type="nucleotide sequence ID" value="NZ_CABPRW010000002.1"/>
</dbReference>
<dbReference type="Pfam" id="PF10109">
    <property type="entry name" value="Phage_TAC_7"/>
    <property type="match status" value="1"/>
</dbReference>
<dbReference type="EMBL" id="CABPRW010000002">
    <property type="protein sequence ID" value="VVD78306.1"/>
    <property type="molecule type" value="Genomic_DNA"/>
</dbReference>
<reference evidence="1 2" key="1">
    <citation type="submission" date="2019-08" db="EMBL/GenBank/DDBJ databases">
        <authorList>
            <person name="Peeters C."/>
        </authorList>
    </citation>
    <scope>NUCLEOTIDE SEQUENCE [LARGE SCALE GENOMIC DNA]</scope>
    <source>
        <strain evidence="1 2">LMG 31113</strain>
    </source>
</reference>
<dbReference type="Proteomes" id="UP000382577">
    <property type="component" value="Unassembled WGS sequence"/>
</dbReference>
<sequence length="105" mass="11075">MPEIITLDTPIKSGKNEITSLELRKPGAGELRGINLSDLAQMSVDALIKVLPRITSPSLADHEVASMDPADLLQCGLTVSGFLLPRAAKPDVSPSTSKTPSPTLQ</sequence>
<dbReference type="AlphaFoldDB" id="A0A5E4SR46"/>
<dbReference type="InterPro" id="IPR019289">
    <property type="entry name" value="Phage_tail_E/E"/>
</dbReference>
<evidence type="ECO:0000313" key="2">
    <source>
        <dbReference type="Proteomes" id="UP000382577"/>
    </source>
</evidence>
<dbReference type="OrthoDB" id="7366507at2"/>
<organism evidence="1 2">
    <name type="scientific">Pandoraea fibrosis</name>
    <dbReference type="NCBI Taxonomy" id="1891094"/>
    <lineage>
        <taxon>Bacteria</taxon>
        <taxon>Pseudomonadati</taxon>
        <taxon>Pseudomonadota</taxon>
        <taxon>Betaproteobacteria</taxon>
        <taxon>Burkholderiales</taxon>
        <taxon>Burkholderiaceae</taxon>
        <taxon>Pandoraea</taxon>
    </lineage>
</organism>
<name>A0A5E4SR46_9BURK</name>
<gene>
    <name evidence="1" type="ORF">PFI31113_00974</name>
</gene>
<protein>
    <submittedName>
        <fullName evidence="1">Phage tail protein</fullName>
    </submittedName>
</protein>